<dbReference type="AlphaFoldDB" id="A0A4Y2FEV8"/>
<evidence type="ECO:0000313" key="2">
    <source>
        <dbReference type="Proteomes" id="UP000499080"/>
    </source>
</evidence>
<evidence type="ECO:0000313" key="1">
    <source>
        <dbReference type="EMBL" id="GBM39751.1"/>
    </source>
</evidence>
<protein>
    <submittedName>
        <fullName evidence="1">Uncharacterized protein</fullName>
    </submittedName>
</protein>
<reference evidence="1 2" key="1">
    <citation type="journal article" date="2019" name="Sci. Rep.">
        <title>Orb-weaving spider Araneus ventricosus genome elucidates the spidroin gene catalogue.</title>
        <authorList>
            <person name="Kono N."/>
            <person name="Nakamura H."/>
            <person name="Ohtoshi R."/>
            <person name="Moran D.A.P."/>
            <person name="Shinohara A."/>
            <person name="Yoshida Y."/>
            <person name="Fujiwara M."/>
            <person name="Mori M."/>
            <person name="Tomita M."/>
            <person name="Arakawa K."/>
        </authorList>
    </citation>
    <scope>NUCLEOTIDE SEQUENCE [LARGE SCALE GENOMIC DNA]</scope>
</reference>
<dbReference type="EMBL" id="BGPR01000907">
    <property type="protein sequence ID" value="GBM39751.1"/>
    <property type="molecule type" value="Genomic_DNA"/>
</dbReference>
<keyword evidence="2" id="KW-1185">Reference proteome</keyword>
<accession>A0A4Y2FEV8</accession>
<sequence length="69" mass="7653">MKTLMEAASQRARLFSLARIEVKDGPFLKAGGGLDAVALGLGYQRFYSRPQKEKNAHFKLKFPPADSQV</sequence>
<gene>
    <name evidence="1" type="ORF">AVEN_107168_1</name>
</gene>
<dbReference type="Proteomes" id="UP000499080">
    <property type="component" value="Unassembled WGS sequence"/>
</dbReference>
<proteinExistence type="predicted"/>
<name>A0A4Y2FEV8_ARAVE</name>
<comment type="caution">
    <text evidence="1">The sequence shown here is derived from an EMBL/GenBank/DDBJ whole genome shotgun (WGS) entry which is preliminary data.</text>
</comment>
<organism evidence="1 2">
    <name type="scientific">Araneus ventricosus</name>
    <name type="common">Orbweaver spider</name>
    <name type="synonym">Epeira ventricosa</name>
    <dbReference type="NCBI Taxonomy" id="182803"/>
    <lineage>
        <taxon>Eukaryota</taxon>
        <taxon>Metazoa</taxon>
        <taxon>Ecdysozoa</taxon>
        <taxon>Arthropoda</taxon>
        <taxon>Chelicerata</taxon>
        <taxon>Arachnida</taxon>
        <taxon>Araneae</taxon>
        <taxon>Araneomorphae</taxon>
        <taxon>Entelegynae</taxon>
        <taxon>Araneoidea</taxon>
        <taxon>Araneidae</taxon>
        <taxon>Araneus</taxon>
    </lineage>
</organism>